<feature type="compositionally biased region" description="Basic and acidic residues" evidence="1">
    <location>
        <begin position="101"/>
        <end position="111"/>
    </location>
</feature>
<evidence type="ECO:0000256" key="1">
    <source>
        <dbReference type="SAM" id="MobiDB-lite"/>
    </source>
</evidence>
<evidence type="ECO:0000313" key="2">
    <source>
        <dbReference type="EMBL" id="OGE53215.1"/>
    </source>
</evidence>
<feature type="region of interest" description="Disordered" evidence="1">
    <location>
        <begin position="219"/>
        <end position="364"/>
    </location>
</feature>
<accession>A0A1F5LJB6</accession>
<dbReference type="STRING" id="1835702.A0A1F5LJB6"/>
<feature type="compositionally biased region" description="Polar residues" evidence="1">
    <location>
        <begin position="250"/>
        <end position="298"/>
    </location>
</feature>
<feature type="compositionally biased region" description="Basic and acidic residues" evidence="1">
    <location>
        <begin position="343"/>
        <end position="353"/>
    </location>
</feature>
<feature type="compositionally biased region" description="Basic and acidic residues" evidence="1">
    <location>
        <begin position="7"/>
        <end position="38"/>
    </location>
</feature>
<gene>
    <name evidence="2" type="ORF">PENARI_c008G08307</name>
</gene>
<sequence>MSNLMHKVKDVMTGHHDKNEKHNTHDSKASQRVDDARHTYGSSHNTTKDHGSNQYNSAGAGSDIYGSGTGAGYESGAHHGSNMGTGNYGIGNATGGYSSGTHHDSSMDRMNEPSNTYGSSTTGPTGSGAYGATTGSGTGMGGSGIGGYNSGAQDSSINPSNPYGSSTTGTGNYGAGMGNTSSGTYHDSRKGPMDIGSTGGNYGSGSDNYGSSNMGGYGSSTINAGPHDSKIANKLDPRVDSDLDGRAQHAGNTGSTGHSNTYGSSNPMTSTGRDNYGSSTEGYNTRSHASHNMPSQMDSRAEPGYDTRSGQQFGGNATGGSSYNDHSSSTRRTSGPHNSDFLNKLDPRVKESKQNTMANQRGGY</sequence>
<feature type="compositionally biased region" description="Gly residues" evidence="1">
    <location>
        <begin position="125"/>
        <end position="149"/>
    </location>
</feature>
<feature type="region of interest" description="Disordered" evidence="1">
    <location>
        <begin position="1"/>
        <end position="60"/>
    </location>
</feature>
<dbReference type="PANTHER" id="PTHR39606">
    <property type="entry name" value="SURFACE PROTEIN, PUTATIVE-RELATED"/>
    <property type="match status" value="1"/>
</dbReference>
<reference evidence="2 3" key="1">
    <citation type="journal article" date="2016" name="Sci. Rep.">
        <title>Penicillium arizonense, a new, genome sequenced fungal species, reveals a high chemical diversity in secreted metabolites.</title>
        <authorList>
            <person name="Grijseels S."/>
            <person name="Nielsen J.C."/>
            <person name="Randelovic M."/>
            <person name="Nielsen J."/>
            <person name="Nielsen K.F."/>
            <person name="Workman M."/>
            <person name="Frisvad J.C."/>
        </authorList>
    </citation>
    <scope>NUCLEOTIDE SEQUENCE [LARGE SCALE GENOMIC DNA]</scope>
    <source>
        <strain evidence="2 3">CBS 141311</strain>
    </source>
</reference>
<dbReference type="EMBL" id="LXJU01000008">
    <property type="protein sequence ID" value="OGE53215.1"/>
    <property type="molecule type" value="Genomic_DNA"/>
</dbReference>
<evidence type="ECO:0000313" key="3">
    <source>
        <dbReference type="Proteomes" id="UP000177622"/>
    </source>
</evidence>
<proteinExistence type="predicted"/>
<feature type="compositionally biased region" description="Low complexity" evidence="1">
    <location>
        <begin position="159"/>
        <end position="170"/>
    </location>
</feature>
<dbReference type="PANTHER" id="PTHR39606:SF1">
    <property type="entry name" value="CELL SURFACE PROTEIN"/>
    <property type="match status" value="1"/>
</dbReference>
<name>A0A1F5LJB6_PENAI</name>
<dbReference type="OrthoDB" id="2590867at2759"/>
<protein>
    <submittedName>
        <fullName evidence="2">Uncharacterized protein</fullName>
    </submittedName>
</protein>
<dbReference type="GeneID" id="34576276"/>
<organism evidence="2 3">
    <name type="scientific">Penicillium arizonense</name>
    <dbReference type="NCBI Taxonomy" id="1835702"/>
    <lineage>
        <taxon>Eukaryota</taxon>
        <taxon>Fungi</taxon>
        <taxon>Dikarya</taxon>
        <taxon>Ascomycota</taxon>
        <taxon>Pezizomycotina</taxon>
        <taxon>Eurotiomycetes</taxon>
        <taxon>Eurotiomycetidae</taxon>
        <taxon>Eurotiales</taxon>
        <taxon>Aspergillaceae</taxon>
        <taxon>Penicillium</taxon>
    </lineage>
</organism>
<dbReference type="AlphaFoldDB" id="A0A1F5LJB6"/>
<dbReference type="Proteomes" id="UP000177622">
    <property type="component" value="Unassembled WGS sequence"/>
</dbReference>
<feature type="compositionally biased region" description="Polar residues" evidence="1">
    <location>
        <begin position="354"/>
        <end position="364"/>
    </location>
</feature>
<feature type="compositionally biased region" description="Basic and acidic residues" evidence="1">
    <location>
        <begin position="227"/>
        <end position="247"/>
    </location>
</feature>
<keyword evidence="3" id="KW-1185">Reference proteome</keyword>
<comment type="caution">
    <text evidence="2">The sequence shown here is derived from an EMBL/GenBank/DDBJ whole genome shotgun (WGS) entry which is preliminary data.</text>
</comment>
<dbReference type="RefSeq" id="XP_022488654.1">
    <property type="nucleotide sequence ID" value="XM_022631542.1"/>
</dbReference>
<feature type="compositionally biased region" description="Low complexity" evidence="1">
    <location>
        <begin position="114"/>
        <end position="124"/>
    </location>
</feature>
<feature type="region of interest" description="Disordered" evidence="1">
    <location>
        <begin position="99"/>
        <end position="199"/>
    </location>
</feature>
<feature type="compositionally biased region" description="Polar residues" evidence="1">
    <location>
        <begin position="319"/>
        <end position="341"/>
    </location>
</feature>